<keyword evidence="2 5" id="KW-0812">Transmembrane</keyword>
<evidence type="ECO:0000313" key="8">
    <source>
        <dbReference type="EMBL" id="ERK03805.1"/>
    </source>
</evidence>
<evidence type="ECO:0000313" key="7">
    <source>
        <dbReference type="EMBL" id="ERF60964.1"/>
    </source>
</evidence>
<dbReference type="SUPFAM" id="SSF103481">
    <property type="entry name" value="Multidrug resistance efflux transporter EmrE"/>
    <property type="match status" value="2"/>
</dbReference>
<evidence type="ECO:0000256" key="2">
    <source>
        <dbReference type="ARBA" id="ARBA00022692"/>
    </source>
</evidence>
<dbReference type="PANTHER" id="PTHR22911">
    <property type="entry name" value="ACYL-MALONYL CONDENSING ENZYME-RELATED"/>
    <property type="match status" value="1"/>
</dbReference>
<feature type="transmembrane region" description="Helical" evidence="5">
    <location>
        <begin position="188"/>
        <end position="206"/>
    </location>
</feature>
<keyword evidence="4 5" id="KW-0472">Membrane</keyword>
<proteinExistence type="predicted"/>
<feature type="transmembrane region" description="Helical" evidence="5">
    <location>
        <begin position="153"/>
        <end position="176"/>
    </location>
</feature>
<evidence type="ECO:0000256" key="4">
    <source>
        <dbReference type="ARBA" id="ARBA00023136"/>
    </source>
</evidence>
<gene>
    <name evidence="8" type="ORF">HMPREF0860_1933</name>
    <name evidence="7" type="ORF">HMPREF1325_1240</name>
</gene>
<reference evidence="9 10" key="1">
    <citation type="submission" date="2013-08" db="EMBL/GenBank/DDBJ databases">
        <authorList>
            <person name="Durkin A.S."/>
            <person name="Haft D.R."/>
            <person name="McCorrison J."/>
            <person name="Torralba M."/>
            <person name="Gillis M."/>
            <person name="Haft D.H."/>
            <person name="Methe B."/>
            <person name="Sutton G."/>
            <person name="Nelson K.E."/>
        </authorList>
    </citation>
    <scope>NUCLEOTIDE SEQUENCE [LARGE SCALE GENOMIC DNA]</scope>
    <source>
        <strain evidence="8 10">ATCC 35536</strain>
        <strain evidence="7 9">VPI DR56BR1116</strain>
    </source>
</reference>
<dbReference type="EMBL" id="AVQI01000030">
    <property type="protein sequence ID" value="ERK03805.1"/>
    <property type="molecule type" value="Genomic_DNA"/>
</dbReference>
<evidence type="ECO:0000256" key="3">
    <source>
        <dbReference type="ARBA" id="ARBA00022989"/>
    </source>
</evidence>
<dbReference type="InterPro" id="IPR000620">
    <property type="entry name" value="EamA_dom"/>
</dbReference>
<dbReference type="RefSeq" id="WP_021330025.1">
    <property type="nucleotide sequence ID" value="NZ_AUZJ01000020.1"/>
</dbReference>
<evidence type="ECO:0000256" key="5">
    <source>
        <dbReference type="SAM" id="Phobius"/>
    </source>
</evidence>
<dbReference type="Proteomes" id="UP000016646">
    <property type="component" value="Unassembled WGS sequence"/>
</dbReference>
<dbReference type="Pfam" id="PF00892">
    <property type="entry name" value="EamA"/>
    <property type="match status" value="1"/>
</dbReference>
<evidence type="ECO:0000259" key="6">
    <source>
        <dbReference type="Pfam" id="PF00892"/>
    </source>
</evidence>
<protein>
    <submittedName>
        <fullName evidence="7">EamA-like transporter family protein</fullName>
    </submittedName>
</protein>
<evidence type="ECO:0000313" key="10">
    <source>
        <dbReference type="Proteomes" id="UP000016646"/>
    </source>
</evidence>
<sequence>MPHEYSKARIAQGVFYIVCASFCFALMGMLVHFAGDIPFMQKAFFRNVIAFFIACVVLIKEQREGKHPFVLPRGSICLLFLRSLAGSLALFGNFYTLDKINIADASILNKMSPFFAVVFSFVLLGEKIMPVPLAAICISIAGAALVIKPSFDIAAMLPALVGFLGGAGAGFAYACVRRLRTINVNGKLIIACFSLLSLLLAVPFLLFRFSPMTGRQLLIMFGAGIAAAGGQFFITAAYGAAPAAKISIFDYSQILFSSLMGYIAFGQIPDAMSFAGYAVIIAMAIVVFVYNRRHSDY</sequence>
<feature type="transmembrane region" description="Helical" evidence="5">
    <location>
        <begin position="248"/>
        <end position="265"/>
    </location>
</feature>
<evidence type="ECO:0000256" key="1">
    <source>
        <dbReference type="ARBA" id="ARBA00004141"/>
    </source>
</evidence>
<comment type="caution">
    <text evidence="7">The sequence shown here is derived from an EMBL/GenBank/DDBJ whole genome shotgun (WGS) entry which is preliminary data.</text>
</comment>
<dbReference type="InterPro" id="IPR037185">
    <property type="entry name" value="EmrE-like"/>
</dbReference>
<dbReference type="PANTHER" id="PTHR22911:SF6">
    <property type="entry name" value="SOLUTE CARRIER FAMILY 35 MEMBER G1"/>
    <property type="match status" value="1"/>
</dbReference>
<name>U2MQ71_TRESO</name>
<feature type="transmembrane region" description="Helical" evidence="5">
    <location>
        <begin position="271"/>
        <end position="290"/>
    </location>
</feature>
<feature type="transmembrane region" description="Helical" evidence="5">
    <location>
        <begin position="71"/>
        <end position="95"/>
    </location>
</feature>
<dbReference type="Proteomes" id="UP000016412">
    <property type="component" value="Unassembled WGS sequence"/>
</dbReference>
<dbReference type="GO" id="GO:0016020">
    <property type="term" value="C:membrane"/>
    <property type="evidence" value="ECO:0007669"/>
    <property type="project" value="UniProtKB-SubCell"/>
</dbReference>
<dbReference type="OrthoDB" id="5148831at2"/>
<organism evidence="7 9">
    <name type="scientific">Treponema socranskii subsp. socranskii VPI DR56BR1116 = ATCC 35536</name>
    <dbReference type="NCBI Taxonomy" id="1125725"/>
    <lineage>
        <taxon>Bacteria</taxon>
        <taxon>Pseudomonadati</taxon>
        <taxon>Spirochaetota</taxon>
        <taxon>Spirochaetia</taxon>
        <taxon>Spirochaetales</taxon>
        <taxon>Treponemataceae</taxon>
        <taxon>Treponema</taxon>
    </lineage>
</organism>
<keyword evidence="10" id="KW-1185">Reference proteome</keyword>
<feature type="transmembrane region" description="Helical" evidence="5">
    <location>
        <begin position="12"/>
        <end position="31"/>
    </location>
</feature>
<feature type="transmembrane region" description="Helical" evidence="5">
    <location>
        <begin position="218"/>
        <end position="241"/>
    </location>
</feature>
<dbReference type="eggNOG" id="COG0697">
    <property type="taxonomic scope" value="Bacteria"/>
</dbReference>
<dbReference type="EMBL" id="AUZJ01000020">
    <property type="protein sequence ID" value="ERF60964.1"/>
    <property type="molecule type" value="Genomic_DNA"/>
</dbReference>
<feature type="domain" description="EamA" evidence="6">
    <location>
        <begin position="13"/>
        <end position="147"/>
    </location>
</feature>
<accession>U2MQ71</accession>
<dbReference type="AlphaFoldDB" id="U2MQ71"/>
<keyword evidence="3 5" id="KW-1133">Transmembrane helix</keyword>
<dbReference type="STRING" id="1125725.HMPREF1325_1240"/>
<evidence type="ECO:0000313" key="9">
    <source>
        <dbReference type="Proteomes" id="UP000016412"/>
    </source>
</evidence>
<comment type="subcellular location">
    <subcellularLocation>
        <location evidence="1">Membrane</location>
        <topology evidence="1">Multi-pass membrane protein</topology>
    </subcellularLocation>
</comment>
<dbReference type="PATRIC" id="fig|1125725.3.peg.1015"/>